<dbReference type="InterPro" id="IPR023214">
    <property type="entry name" value="HAD_sf"/>
</dbReference>
<dbReference type="InterPro" id="IPR001830">
    <property type="entry name" value="Glyco_trans_20"/>
</dbReference>
<dbReference type="UniPathway" id="UPA00299"/>
<comment type="similarity">
    <text evidence="2">In the C-terminal section; belongs to the trehalose phosphatase family.</text>
</comment>
<dbReference type="NCBIfam" id="TIGR01484">
    <property type="entry name" value="HAD-SF-IIB"/>
    <property type="match status" value="1"/>
</dbReference>
<dbReference type="InterPro" id="IPR003337">
    <property type="entry name" value="Trehalose_PPase"/>
</dbReference>
<keyword evidence="6" id="KW-1185">Reference proteome</keyword>
<dbReference type="GO" id="GO:0004805">
    <property type="term" value="F:trehalose-phosphatase activity"/>
    <property type="evidence" value="ECO:0007669"/>
    <property type="project" value="UniProtKB-EC"/>
</dbReference>
<comment type="pathway">
    <text evidence="3">Glycan biosynthesis; trehalose biosynthesis.</text>
</comment>
<dbReference type="Pfam" id="PF02358">
    <property type="entry name" value="Trehalose_PPase"/>
    <property type="match status" value="1"/>
</dbReference>
<proteinExistence type="inferred from homology"/>
<sequence>MTCHHLRTTSARAALLICCIFGPLSNFLVSHNGLVDCMFLRDRIVAPAPLADIDYNVFRVAPEELSQISTPSSASHRLNRVPSRSSRTPIFDRSDSIKDGPKPEPEKKLPEKKFKNIISNFHNSESRMLIFDFDGTMVPFQSKAEHAIPSEALTEVIDKLKNDPKTHVAIISGRDKNFLEEYFGNTNFHLAAEYGAKIRAPGKKWVQPQKFDVEWMENVKQKMDDFIRSHELENKVRIETKETSLVLHYRELYESKSLDKDREEVKATMGGFFDELTILNKRNQIPGPKLTIHNDNLAVEVRISFSKGDVVRELLTSSPETNDVFCFGDSKADEDMFEALLDMQKTKKTSLSSLNLMHVDNAKGSPTRAQYRSKDAQEITNLLRDFVQLEYKSVELNYAATLKAAEAKRLAKLKAAEAKRLANLEEEKPQDLSA</sequence>
<dbReference type="PANTHER" id="PTHR10788">
    <property type="entry name" value="TREHALOSE-6-PHOSPHATE SYNTHASE"/>
    <property type="match status" value="1"/>
</dbReference>
<keyword evidence="3" id="KW-0378">Hydrolase</keyword>
<dbReference type="PANTHER" id="PTHR10788:SF106">
    <property type="entry name" value="BCDNA.GH08860"/>
    <property type="match status" value="1"/>
</dbReference>
<reference evidence="6" key="1">
    <citation type="submission" date="2014-03" db="EMBL/GenBank/DDBJ databases">
        <title>The Genome Sequence of Puccinia striiformis f. sp. tritici PST-78.</title>
        <authorList>
            <consortium name="The Broad Institute Genome Sequencing Platform"/>
            <person name="Cuomo C."/>
            <person name="Hulbert S."/>
            <person name="Chen X."/>
            <person name="Walker B."/>
            <person name="Young S.K."/>
            <person name="Zeng Q."/>
            <person name="Gargeya S."/>
            <person name="Fitzgerald M."/>
            <person name="Haas B."/>
            <person name="Abouelleil A."/>
            <person name="Alvarado L."/>
            <person name="Arachchi H.M."/>
            <person name="Berlin A.M."/>
            <person name="Chapman S.B."/>
            <person name="Goldberg J."/>
            <person name="Griggs A."/>
            <person name="Gujja S."/>
            <person name="Hansen M."/>
            <person name="Howarth C."/>
            <person name="Imamovic A."/>
            <person name="Larimer J."/>
            <person name="McCowan C."/>
            <person name="Montmayeur A."/>
            <person name="Murphy C."/>
            <person name="Neiman D."/>
            <person name="Pearson M."/>
            <person name="Priest M."/>
            <person name="Roberts A."/>
            <person name="Saif S."/>
            <person name="Shea T."/>
            <person name="Sisk P."/>
            <person name="Sykes S."/>
            <person name="Wortman J."/>
            <person name="Nusbaum C."/>
            <person name="Birren B."/>
        </authorList>
    </citation>
    <scope>NUCLEOTIDE SEQUENCE [LARGE SCALE GENOMIC DNA]</scope>
    <source>
        <strain evidence="6">race PST-78</strain>
    </source>
</reference>
<gene>
    <name evidence="5" type="ORF">PSTG_09586</name>
</gene>
<dbReference type="EMBL" id="AJIL01000072">
    <property type="protein sequence ID" value="KNE97159.1"/>
    <property type="molecule type" value="Genomic_DNA"/>
</dbReference>
<dbReference type="GO" id="GO:0003825">
    <property type="term" value="F:alpha,alpha-trehalose-phosphate synthase (UDP-forming) activity"/>
    <property type="evidence" value="ECO:0007669"/>
    <property type="project" value="TreeGrafter"/>
</dbReference>
<evidence type="ECO:0000256" key="3">
    <source>
        <dbReference type="RuleBase" id="RU361117"/>
    </source>
</evidence>
<comment type="catalytic activity">
    <reaction evidence="3">
        <text>alpha,alpha-trehalose 6-phosphate + H2O = alpha,alpha-trehalose + phosphate</text>
        <dbReference type="Rhea" id="RHEA:23420"/>
        <dbReference type="ChEBI" id="CHEBI:15377"/>
        <dbReference type="ChEBI" id="CHEBI:16551"/>
        <dbReference type="ChEBI" id="CHEBI:43474"/>
        <dbReference type="ChEBI" id="CHEBI:58429"/>
        <dbReference type="EC" id="3.1.3.12"/>
    </reaction>
</comment>
<dbReference type="STRING" id="1165861.A0A0L0VDV0"/>
<dbReference type="NCBIfam" id="TIGR00685">
    <property type="entry name" value="T6PP"/>
    <property type="match status" value="1"/>
</dbReference>
<dbReference type="AlphaFoldDB" id="A0A0L0VDV0"/>
<evidence type="ECO:0000256" key="1">
    <source>
        <dbReference type="ARBA" id="ARBA00005409"/>
    </source>
</evidence>
<feature type="compositionally biased region" description="Basic and acidic residues" evidence="4">
    <location>
        <begin position="90"/>
        <end position="109"/>
    </location>
</feature>
<comment type="similarity">
    <text evidence="3">Belongs to the trehalose phosphatase family.</text>
</comment>
<dbReference type="InterPro" id="IPR006379">
    <property type="entry name" value="HAD-SF_hydro_IIB"/>
</dbReference>
<dbReference type="Gene3D" id="3.30.70.1020">
    <property type="entry name" value="Trehalose-6-phosphate phosphatase related protein, domain 2"/>
    <property type="match status" value="1"/>
</dbReference>
<organism evidence="5 6">
    <name type="scientific">Puccinia striiformis f. sp. tritici PST-78</name>
    <dbReference type="NCBI Taxonomy" id="1165861"/>
    <lineage>
        <taxon>Eukaryota</taxon>
        <taxon>Fungi</taxon>
        <taxon>Dikarya</taxon>
        <taxon>Basidiomycota</taxon>
        <taxon>Pucciniomycotina</taxon>
        <taxon>Pucciniomycetes</taxon>
        <taxon>Pucciniales</taxon>
        <taxon>Pucciniaceae</taxon>
        <taxon>Puccinia</taxon>
    </lineage>
</organism>
<dbReference type="Proteomes" id="UP000054564">
    <property type="component" value="Unassembled WGS sequence"/>
</dbReference>
<comment type="similarity">
    <text evidence="1">In the N-terminal section; belongs to the glycosyltransferase 20 family.</text>
</comment>
<comment type="caution">
    <text evidence="5">The sequence shown here is derived from an EMBL/GenBank/DDBJ whole genome shotgun (WGS) entry which is preliminary data.</text>
</comment>
<feature type="region of interest" description="Disordered" evidence="4">
    <location>
        <begin position="69"/>
        <end position="109"/>
    </location>
</feature>
<dbReference type="EC" id="3.1.3.12" evidence="3"/>
<protein>
    <recommendedName>
        <fullName evidence="3">Trehalose 6-phosphate phosphatase</fullName>
        <ecNumber evidence="3">3.1.3.12</ecNumber>
    </recommendedName>
</protein>
<evidence type="ECO:0000256" key="4">
    <source>
        <dbReference type="SAM" id="MobiDB-lite"/>
    </source>
</evidence>
<dbReference type="OrthoDB" id="2501535at2759"/>
<accession>A0A0L0VDV0</accession>
<evidence type="ECO:0000313" key="6">
    <source>
        <dbReference type="Proteomes" id="UP000054564"/>
    </source>
</evidence>
<name>A0A0L0VDV0_9BASI</name>
<dbReference type="InterPro" id="IPR036412">
    <property type="entry name" value="HAD-like_sf"/>
</dbReference>
<evidence type="ECO:0000313" key="5">
    <source>
        <dbReference type="EMBL" id="KNE97159.1"/>
    </source>
</evidence>
<comment type="cofactor">
    <cofactor evidence="3">
        <name>a divalent metal cation</name>
        <dbReference type="ChEBI" id="CHEBI:60240"/>
    </cofactor>
</comment>
<evidence type="ECO:0000256" key="2">
    <source>
        <dbReference type="ARBA" id="ARBA00006330"/>
    </source>
</evidence>
<feature type="compositionally biased region" description="Polar residues" evidence="4">
    <location>
        <begin position="69"/>
        <end position="88"/>
    </location>
</feature>
<dbReference type="GO" id="GO:0005992">
    <property type="term" value="P:trehalose biosynthetic process"/>
    <property type="evidence" value="ECO:0007669"/>
    <property type="project" value="UniProtKB-UniPathway"/>
</dbReference>
<comment type="function">
    <text evidence="3">Removes the phosphate from trehalose 6-phosphate to produce free trehalose.</text>
</comment>
<dbReference type="Gene3D" id="3.40.50.1000">
    <property type="entry name" value="HAD superfamily/HAD-like"/>
    <property type="match status" value="1"/>
</dbReference>
<dbReference type="SUPFAM" id="SSF56784">
    <property type="entry name" value="HAD-like"/>
    <property type="match status" value="1"/>
</dbReference>